<gene>
    <name evidence="2" type="ORF">AVDCRST_MAG17-1500</name>
</gene>
<feature type="region of interest" description="Disordered" evidence="1">
    <location>
        <begin position="1"/>
        <end position="24"/>
    </location>
</feature>
<proteinExistence type="predicted"/>
<feature type="non-terminal residue" evidence="2">
    <location>
        <position position="1"/>
    </location>
</feature>
<reference evidence="2" key="1">
    <citation type="submission" date="2020-02" db="EMBL/GenBank/DDBJ databases">
        <authorList>
            <person name="Meier V. D."/>
        </authorList>
    </citation>
    <scope>NUCLEOTIDE SEQUENCE</scope>
    <source>
        <strain evidence="2">AVDCRST_MAG17</strain>
    </source>
</reference>
<organism evidence="2">
    <name type="scientific">uncultured Solirubrobacterales bacterium</name>
    <dbReference type="NCBI Taxonomy" id="768556"/>
    <lineage>
        <taxon>Bacteria</taxon>
        <taxon>Bacillati</taxon>
        <taxon>Actinomycetota</taxon>
        <taxon>Thermoleophilia</taxon>
        <taxon>Solirubrobacterales</taxon>
        <taxon>environmental samples</taxon>
    </lineage>
</organism>
<dbReference type="EC" id="4.1.99.14" evidence="2"/>
<keyword evidence="2" id="KW-0456">Lyase</keyword>
<accession>A0A6J4SR26</accession>
<dbReference type="AlphaFoldDB" id="A0A6J4SR26"/>
<evidence type="ECO:0000256" key="1">
    <source>
        <dbReference type="SAM" id="MobiDB-lite"/>
    </source>
</evidence>
<feature type="region of interest" description="Disordered" evidence="1">
    <location>
        <begin position="60"/>
        <end position="89"/>
    </location>
</feature>
<feature type="compositionally biased region" description="Basic residues" evidence="1">
    <location>
        <begin position="12"/>
        <end position="21"/>
    </location>
</feature>
<feature type="region of interest" description="Disordered" evidence="1">
    <location>
        <begin position="33"/>
        <end position="52"/>
    </location>
</feature>
<protein>
    <submittedName>
        <fullName evidence="2">Spore photoproduct lyase</fullName>
        <ecNumber evidence="2">4.1.99.14</ecNumber>
    </submittedName>
</protein>
<feature type="compositionally biased region" description="Basic and acidic residues" evidence="1">
    <location>
        <begin position="37"/>
        <end position="47"/>
    </location>
</feature>
<name>A0A6J4SR26_9ACTN</name>
<dbReference type="EMBL" id="CADCVV010000108">
    <property type="protein sequence ID" value="CAA9502975.1"/>
    <property type="molecule type" value="Genomic_DNA"/>
</dbReference>
<evidence type="ECO:0000313" key="2">
    <source>
        <dbReference type="EMBL" id="CAA9502975.1"/>
    </source>
</evidence>
<sequence length="89" mass="9725">GLGAAEWDGGRPHHRAHHPPLHARLEGRAQRLVSGNEARHGRGEPRAQARTVRLAQVRLQGRDHARASQLVRGGDRRATAPGPHPLLDL</sequence>
<dbReference type="GO" id="GO:0016829">
    <property type="term" value="F:lyase activity"/>
    <property type="evidence" value="ECO:0007669"/>
    <property type="project" value="UniProtKB-KW"/>
</dbReference>
<feature type="non-terminal residue" evidence="2">
    <location>
        <position position="89"/>
    </location>
</feature>